<organism evidence="1 2">
    <name type="scientific">Naganishia friedmannii</name>
    <dbReference type="NCBI Taxonomy" id="89922"/>
    <lineage>
        <taxon>Eukaryota</taxon>
        <taxon>Fungi</taxon>
        <taxon>Dikarya</taxon>
        <taxon>Basidiomycota</taxon>
        <taxon>Agaricomycotina</taxon>
        <taxon>Tremellomycetes</taxon>
        <taxon>Filobasidiales</taxon>
        <taxon>Filobasidiaceae</taxon>
        <taxon>Naganishia</taxon>
    </lineage>
</organism>
<evidence type="ECO:0000313" key="1">
    <source>
        <dbReference type="EMBL" id="KAJ9093051.1"/>
    </source>
</evidence>
<proteinExistence type="predicted"/>
<dbReference type="EMBL" id="JASBWT010000033">
    <property type="protein sequence ID" value="KAJ9093051.1"/>
    <property type="molecule type" value="Genomic_DNA"/>
</dbReference>
<sequence length="579" mass="64300">MFVQHSGDARQGRHSYPALETGNQAENQSHHQQHAFVQQQQTSQASHHQLPQSHLQHDSQFPASAVPGHAPAAAYAQQQHQQQHATLASNTFSNNTNITSSDQSSLRPVAADHQASSPSRTPNDDQGLATNSSSFQPTPTGQPSPAALSDAPVHTYIDPLIHAANLDTSSPSYSSRRSRGRPRKWASEADRRAAEAQRRRDTALAKKFGLPLPPRATGTFQASPSEEADAAARTDSRSTSTRNPYVFFDKDYGHHTPGTEGAVSARDLIVNWLARDGNYKAWTKWTVPERDLVCKEFQVEMERHGMAEREILSIRQQITFIQRGAREARKFEIAHQHDELSPNELRKVAPLLNANTTPQQAMVKLRWPYYEKLKEHVLAESLLQVTDTQATQNDQSVDDGGNMDISLEMDNIDHNLSGPSATLVTALADTTLAQALRSVGQWRGTSDPTEQEIAAVTSRANQLIAAAPSNTPDQPGSNQSTAQHTNPLISGPTTTQPATSRKRDAEAWDLEKQQIRQKLELEKEDRKAKERIAERELHLQSIKAFMELLRDGLTRNQAGRVVWQDAWPAMKKSMDEEDE</sequence>
<dbReference type="Proteomes" id="UP001227268">
    <property type="component" value="Unassembled WGS sequence"/>
</dbReference>
<reference evidence="1" key="1">
    <citation type="submission" date="2023-04" db="EMBL/GenBank/DDBJ databases">
        <title>Draft Genome sequencing of Naganishia species isolated from polar environments using Oxford Nanopore Technology.</title>
        <authorList>
            <person name="Leo P."/>
            <person name="Venkateswaran K."/>
        </authorList>
    </citation>
    <scope>NUCLEOTIDE SEQUENCE</scope>
    <source>
        <strain evidence="1">MNA-CCFEE 5423</strain>
    </source>
</reference>
<evidence type="ECO:0000313" key="2">
    <source>
        <dbReference type="Proteomes" id="UP001227268"/>
    </source>
</evidence>
<keyword evidence="2" id="KW-1185">Reference proteome</keyword>
<accession>A0ACC2V211</accession>
<comment type="caution">
    <text evidence="1">The sequence shown here is derived from an EMBL/GenBank/DDBJ whole genome shotgun (WGS) entry which is preliminary data.</text>
</comment>
<protein>
    <submittedName>
        <fullName evidence="1">Uncharacterized protein</fullName>
    </submittedName>
</protein>
<gene>
    <name evidence="1" type="ORF">QFC21_006542</name>
</gene>
<name>A0ACC2V211_9TREE</name>